<keyword evidence="2" id="KW-1185">Reference proteome</keyword>
<organism evidence="1 2">
    <name type="scientific">Paramuricea clavata</name>
    <name type="common">Red gorgonian</name>
    <name type="synonym">Violescent sea-whip</name>
    <dbReference type="NCBI Taxonomy" id="317549"/>
    <lineage>
        <taxon>Eukaryota</taxon>
        <taxon>Metazoa</taxon>
        <taxon>Cnidaria</taxon>
        <taxon>Anthozoa</taxon>
        <taxon>Octocorallia</taxon>
        <taxon>Malacalcyonacea</taxon>
        <taxon>Plexauridae</taxon>
        <taxon>Paramuricea</taxon>
    </lineage>
</organism>
<reference evidence="1" key="1">
    <citation type="submission" date="2020-04" db="EMBL/GenBank/DDBJ databases">
        <authorList>
            <person name="Alioto T."/>
            <person name="Alioto T."/>
            <person name="Gomez Garrido J."/>
        </authorList>
    </citation>
    <scope>NUCLEOTIDE SEQUENCE</scope>
    <source>
        <strain evidence="1">A484AB</strain>
    </source>
</reference>
<dbReference type="OrthoDB" id="5989625at2759"/>
<dbReference type="EMBL" id="CACRXK020005254">
    <property type="protein sequence ID" value="CAB4005630.1"/>
    <property type="molecule type" value="Genomic_DNA"/>
</dbReference>
<dbReference type="AlphaFoldDB" id="A0A6S7HQV4"/>
<sequence>MSTRTTPNLSTLVEKTSEKTILKDTDRCKIRRNIKNTLQELTIGKRFKLRLGVKGPSYKLRYQYALDFWREKTGNEQIEIRVANNLIKDLGEELNSKHCIYSEAEETSEILHSDAYFSEETKAKGRRATNQSSVNEKPVWYVTCKCESKFYVKSANNREAENGEIEVNMQEIMCSYKLICPGDEVKVIRNCLGNKESVQITKSNGLEGTETHDAKARFIGDVLTLFSQGEAGLTVFDILYTRNPGIWDHIKNDEELFKDIQCVRDVMKLSFLLSEKLSKKKKICQRFLEDLSSSLFFIVALPQFVQNNVSELNSDDSNRLKSLLELMMELSPKTASKTWNVAKQLAKSMHMISSVENSLEDSSECQGVEFLVHLGQILAKAVSGRQDVDTTNCEWNDLPTIPTNNEIFSAIDLNSLDPIKLDEPYKSTVQYLDINFRLLREECFRNLCSGIQDFREGKSYDARKMKMYRATLDTISADRGTQIFLVLNCEDYNKKKNSDSSEEEEGTSNEMLYGSLMCISLSKVFDSLIWATVVNSEVQRNGNM</sequence>
<comment type="caution">
    <text evidence="1">The sequence shown here is derived from an EMBL/GenBank/DDBJ whole genome shotgun (WGS) entry which is preliminary data.</text>
</comment>
<proteinExistence type="predicted"/>
<accession>A0A6S7HQV4</accession>
<dbReference type="Proteomes" id="UP001152795">
    <property type="component" value="Unassembled WGS sequence"/>
</dbReference>
<evidence type="ECO:0000313" key="1">
    <source>
        <dbReference type="EMBL" id="CAB4005630.1"/>
    </source>
</evidence>
<name>A0A6S7HQV4_PARCT</name>
<protein>
    <submittedName>
        <fullName evidence="1">Uncharacterized protein</fullName>
    </submittedName>
</protein>
<evidence type="ECO:0000313" key="2">
    <source>
        <dbReference type="Proteomes" id="UP001152795"/>
    </source>
</evidence>
<gene>
    <name evidence="1" type="ORF">PACLA_8A017166</name>
</gene>